<dbReference type="InterPro" id="IPR005863">
    <property type="entry name" value="UDP-N-AcMur_synth"/>
</dbReference>
<dbReference type="Pfam" id="PF02875">
    <property type="entry name" value="Mur_ligase_C"/>
    <property type="match status" value="1"/>
</dbReference>
<evidence type="ECO:0000256" key="2">
    <source>
        <dbReference type="ARBA" id="ARBA00022598"/>
    </source>
</evidence>
<evidence type="ECO:0000256" key="7">
    <source>
        <dbReference type="ARBA" id="ARBA00022984"/>
    </source>
</evidence>
<sequence>MSLWTSSDAAAATGGHSTTVWNAQGVSIDTRTIRPGDLFVALKDIRDGHDFVAQALEKGAAAALVSHRPENVDSNAPLLIVPDVLKGLEDLGRAARARTRARIAAITGSVGKTSVKEMLRTVLSRQGNCHAAEASYNNHWGVPLTLARMPADCDYAVIEIGMSNPGEITPLSQMAQPHVAMVTTVAAAHLAAFDSLAGIAVEKACIMDGLLPRGIAVLNGDIETSQILQDHAAEMGIKKTLFGEQGGDWMVQDVRLTGDVTIINARHADQHYLFKLSVPGRHFAMNAVGVLAVTDALGADPVAASLDIAGWVPPAGRGTREMIVTDPANEESIELLDDAFNANPTSLAASLEVLAASAPQDHVGRLVKGRRIAILGDMLELGDDEVGMHRAIAGSPYLNDIDLVHCAGPLMHHLWLALPDEKRGQWAETAQELVGQTPRLVDAGDVVLVKGSKGSNVSLVVDAIRKLGHRRSQEN</sequence>
<dbReference type="InterPro" id="IPR036565">
    <property type="entry name" value="Mur-like_cat_sf"/>
</dbReference>
<dbReference type="EC" id="6.3.2.10" evidence="10 11"/>
<name>A0ABZ2UZ50_9RHOB</name>
<dbReference type="InterPro" id="IPR004101">
    <property type="entry name" value="Mur_ligase_C"/>
</dbReference>
<evidence type="ECO:0000313" key="15">
    <source>
        <dbReference type="EMBL" id="WZC47440.1"/>
    </source>
</evidence>
<comment type="subcellular location">
    <subcellularLocation>
        <location evidence="10 11">Cytoplasm</location>
    </subcellularLocation>
</comment>
<keyword evidence="9 10" id="KW-0961">Cell wall biogenesis/degradation</keyword>
<dbReference type="HAMAP" id="MF_02019">
    <property type="entry name" value="MurF"/>
    <property type="match status" value="1"/>
</dbReference>
<organism evidence="15 16">
    <name type="scientific">Yoonia phaeophyticola</name>
    <dbReference type="NCBI Taxonomy" id="3137369"/>
    <lineage>
        <taxon>Bacteria</taxon>
        <taxon>Pseudomonadati</taxon>
        <taxon>Pseudomonadota</taxon>
        <taxon>Alphaproteobacteria</taxon>
        <taxon>Rhodobacterales</taxon>
        <taxon>Paracoccaceae</taxon>
        <taxon>Yoonia</taxon>
    </lineage>
</organism>
<evidence type="ECO:0000256" key="3">
    <source>
        <dbReference type="ARBA" id="ARBA00022618"/>
    </source>
</evidence>
<comment type="similarity">
    <text evidence="10">Belongs to the MurCDEF family. MurF subfamily.</text>
</comment>
<keyword evidence="7 10" id="KW-0573">Peptidoglycan synthesis</keyword>
<dbReference type="SUPFAM" id="SSF53623">
    <property type="entry name" value="MurD-like peptide ligases, catalytic domain"/>
    <property type="match status" value="1"/>
</dbReference>
<keyword evidence="2 10" id="KW-0436">Ligase</keyword>
<evidence type="ECO:0000256" key="4">
    <source>
        <dbReference type="ARBA" id="ARBA00022741"/>
    </source>
</evidence>
<feature type="binding site" evidence="10">
    <location>
        <begin position="108"/>
        <end position="114"/>
    </location>
    <ligand>
        <name>ATP</name>
        <dbReference type="ChEBI" id="CHEBI:30616"/>
    </ligand>
</feature>
<evidence type="ECO:0000313" key="16">
    <source>
        <dbReference type="Proteomes" id="UP001440612"/>
    </source>
</evidence>
<dbReference type="GO" id="GO:0047480">
    <property type="term" value="F:UDP-N-acetylmuramoyl-tripeptide-D-alanyl-D-alanine ligase activity"/>
    <property type="evidence" value="ECO:0007669"/>
    <property type="project" value="UniProtKB-EC"/>
</dbReference>
<keyword evidence="3 10" id="KW-0132">Cell division</keyword>
<dbReference type="PANTHER" id="PTHR43024">
    <property type="entry name" value="UDP-N-ACETYLMURAMOYL-TRIPEPTIDE--D-ALANYL-D-ALANINE LIGASE"/>
    <property type="match status" value="1"/>
</dbReference>
<keyword evidence="16" id="KW-1185">Reference proteome</keyword>
<dbReference type="InterPro" id="IPR036615">
    <property type="entry name" value="Mur_ligase_C_dom_sf"/>
</dbReference>
<comment type="function">
    <text evidence="10 11">Involved in cell wall formation. Catalyzes the final step in the synthesis of UDP-N-acetylmuramoyl-pentapeptide, the precursor of murein.</text>
</comment>
<dbReference type="PANTHER" id="PTHR43024:SF1">
    <property type="entry name" value="UDP-N-ACETYLMURAMOYL-TRIPEPTIDE--D-ALANYL-D-ALANINE LIGASE"/>
    <property type="match status" value="1"/>
</dbReference>
<protein>
    <recommendedName>
        <fullName evidence="10 11">UDP-N-acetylmuramoyl-tripeptide--D-alanyl-D-alanine ligase</fullName>
        <ecNumber evidence="10 11">6.3.2.10</ecNumber>
    </recommendedName>
    <alternativeName>
        <fullName evidence="10">D-alanyl-D-alanine-adding enzyme</fullName>
    </alternativeName>
</protein>
<comment type="pathway">
    <text evidence="10 11">Cell wall biogenesis; peptidoglycan biosynthesis.</text>
</comment>
<keyword evidence="5 10" id="KW-0067">ATP-binding</keyword>
<dbReference type="Proteomes" id="UP001440612">
    <property type="component" value="Chromosome"/>
</dbReference>
<dbReference type="Pfam" id="PF01225">
    <property type="entry name" value="Mur_ligase"/>
    <property type="match status" value="1"/>
</dbReference>
<dbReference type="InterPro" id="IPR000713">
    <property type="entry name" value="Mur_ligase_N"/>
</dbReference>
<feature type="domain" description="Mur ligase N-terminal catalytic" evidence="12">
    <location>
        <begin position="24"/>
        <end position="80"/>
    </location>
</feature>
<evidence type="ECO:0000259" key="12">
    <source>
        <dbReference type="Pfam" id="PF01225"/>
    </source>
</evidence>
<feature type="domain" description="Mur ligase central" evidence="14">
    <location>
        <begin position="106"/>
        <end position="293"/>
    </location>
</feature>
<keyword evidence="4 10" id="KW-0547">Nucleotide-binding</keyword>
<keyword evidence="1 10" id="KW-0963">Cytoplasm</keyword>
<dbReference type="Gene3D" id="3.40.1190.10">
    <property type="entry name" value="Mur-like, catalytic domain"/>
    <property type="match status" value="1"/>
</dbReference>
<dbReference type="RefSeq" id="WP_341365560.1">
    <property type="nucleotide sequence ID" value="NZ_CP150951.2"/>
</dbReference>
<proteinExistence type="inferred from homology"/>
<dbReference type="InterPro" id="IPR051046">
    <property type="entry name" value="MurCDEF_CellWall_CoF430Synth"/>
</dbReference>
<accession>A0ABZ2UZ50</accession>
<dbReference type="SUPFAM" id="SSF63418">
    <property type="entry name" value="MurE/MurF N-terminal domain"/>
    <property type="match status" value="1"/>
</dbReference>
<keyword evidence="8 10" id="KW-0131">Cell cycle</keyword>
<evidence type="ECO:0000259" key="13">
    <source>
        <dbReference type="Pfam" id="PF02875"/>
    </source>
</evidence>
<dbReference type="SUPFAM" id="SSF53244">
    <property type="entry name" value="MurD-like peptide ligases, peptide-binding domain"/>
    <property type="match status" value="1"/>
</dbReference>
<evidence type="ECO:0000259" key="14">
    <source>
        <dbReference type="Pfam" id="PF08245"/>
    </source>
</evidence>
<evidence type="ECO:0000256" key="1">
    <source>
        <dbReference type="ARBA" id="ARBA00022490"/>
    </source>
</evidence>
<comment type="catalytic activity">
    <reaction evidence="10 11">
        <text>D-alanyl-D-alanine + UDP-N-acetyl-alpha-D-muramoyl-L-alanyl-gamma-D-glutamyl-meso-2,6-diaminopimelate + ATP = UDP-N-acetyl-alpha-D-muramoyl-L-alanyl-gamma-D-glutamyl-meso-2,6-diaminopimeloyl-D-alanyl-D-alanine + ADP + phosphate + H(+)</text>
        <dbReference type="Rhea" id="RHEA:28374"/>
        <dbReference type="ChEBI" id="CHEBI:15378"/>
        <dbReference type="ChEBI" id="CHEBI:30616"/>
        <dbReference type="ChEBI" id="CHEBI:43474"/>
        <dbReference type="ChEBI" id="CHEBI:57822"/>
        <dbReference type="ChEBI" id="CHEBI:61386"/>
        <dbReference type="ChEBI" id="CHEBI:83905"/>
        <dbReference type="ChEBI" id="CHEBI:456216"/>
        <dbReference type="EC" id="6.3.2.10"/>
    </reaction>
</comment>
<evidence type="ECO:0000256" key="5">
    <source>
        <dbReference type="ARBA" id="ARBA00022840"/>
    </source>
</evidence>
<evidence type="ECO:0000256" key="9">
    <source>
        <dbReference type="ARBA" id="ARBA00023316"/>
    </source>
</evidence>
<dbReference type="InterPro" id="IPR035911">
    <property type="entry name" value="MurE/MurF_N"/>
</dbReference>
<evidence type="ECO:0000256" key="6">
    <source>
        <dbReference type="ARBA" id="ARBA00022960"/>
    </source>
</evidence>
<dbReference type="InterPro" id="IPR013221">
    <property type="entry name" value="Mur_ligase_cen"/>
</dbReference>
<dbReference type="Pfam" id="PF08245">
    <property type="entry name" value="Mur_ligase_M"/>
    <property type="match status" value="1"/>
</dbReference>
<reference evidence="16" key="1">
    <citation type="submission" date="2024-04" db="EMBL/GenBank/DDBJ databases">
        <title>Phylogenomic analyses of a clade within the roseobacter group suggest taxonomic reassignments of species of the genera Aestuariivita, Citreicella, Loktanella, Nautella, Pelagibaca, Ruegeria, Thalassobius, Thiobacimonas and Tropicibacter, and the proposal o.</title>
        <authorList>
            <person name="Jeon C.O."/>
        </authorList>
    </citation>
    <scope>NUCLEOTIDE SEQUENCE [LARGE SCALE GENOMIC DNA]</scope>
    <source>
        <strain evidence="16">BS5-3</strain>
    </source>
</reference>
<feature type="domain" description="Mur ligase C-terminal" evidence="13">
    <location>
        <begin position="331"/>
        <end position="452"/>
    </location>
</feature>
<dbReference type="NCBIfam" id="TIGR01143">
    <property type="entry name" value="murF"/>
    <property type="match status" value="1"/>
</dbReference>
<evidence type="ECO:0000256" key="10">
    <source>
        <dbReference type="HAMAP-Rule" id="MF_02019"/>
    </source>
</evidence>
<evidence type="ECO:0000256" key="11">
    <source>
        <dbReference type="RuleBase" id="RU004136"/>
    </source>
</evidence>
<gene>
    <name evidence="10 15" type="primary">murF</name>
    <name evidence="15" type="ORF">AABB29_10905</name>
</gene>
<evidence type="ECO:0000256" key="8">
    <source>
        <dbReference type="ARBA" id="ARBA00023306"/>
    </source>
</evidence>
<dbReference type="Gene3D" id="3.40.1390.10">
    <property type="entry name" value="MurE/MurF, N-terminal domain"/>
    <property type="match status" value="1"/>
</dbReference>
<dbReference type="EMBL" id="CP150951">
    <property type="protein sequence ID" value="WZC47440.1"/>
    <property type="molecule type" value="Genomic_DNA"/>
</dbReference>
<keyword evidence="6 10" id="KW-0133">Cell shape</keyword>
<dbReference type="Gene3D" id="3.90.190.20">
    <property type="entry name" value="Mur ligase, C-terminal domain"/>
    <property type="match status" value="1"/>
</dbReference>